<evidence type="ECO:0000313" key="12">
    <source>
        <dbReference type="EMBL" id="KAJ4332202.1"/>
    </source>
</evidence>
<dbReference type="OrthoDB" id="364892at2759"/>
<dbReference type="SUPFAM" id="SSF50447">
    <property type="entry name" value="Translation proteins"/>
    <property type="match status" value="1"/>
</dbReference>
<dbReference type="NCBIfam" id="TIGR00231">
    <property type="entry name" value="small_GTP"/>
    <property type="match status" value="1"/>
</dbReference>
<organism evidence="12 13">
    <name type="scientific">Didymella glomerata</name>
    <dbReference type="NCBI Taxonomy" id="749621"/>
    <lineage>
        <taxon>Eukaryota</taxon>
        <taxon>Fungi</taxon>
        <taxon>Dikarya</taxon>
        <taxon>Ascomycota</taxon>
        <taxon>Pezizomycotina</taxon>
        <taxon>Dothideomycetes</taxon>
        <taxon>Pleosporomycetidae</taxon>
        <taxon>Pleosporales</taxon>
        <taxon>Pleosporineae</taxon>
        <taxon>Didymellaceae</taxon>
        <taxon>Didymella</taxon>
    </lineage>
</organism>
<dbReference type="PANTHER" id="PTHR42908:SF3">
    <property type="entry name" value="ELONGATION FACTOR-LIKE GTPASE 1"/>
    <property type="match status" value="1"/>
</dbReference>
<dbReference type="InterPro" id="IPR035647">
    <property type="entry name" value="EFG_III/V"/>
</dbReference>
<dbReference type="Pfam" id="PF25118">
    <property type="entry name" value="EFL1"/>
    <property type="match status" value="1"/>
</dbReference>
<name>A0A9W9BXV2_9PLEO</name>
<dbReference type="InterPro" id="IPR009000">
    <property type="entry name" value="Transl_B-barrel_sf"/>
</dbReference>
<dbReference type="InterPro" id="IPR000795">
    <property type="entry name" value="T_Tr_GTP-bd_dom"/>
</dbReference>
<dbReference type="CDD" id="cd04096">
    <property type="entry name" value="eEF2_snRNP_like_C"/>
    <property type="match status" value="1"/>
</dbReference>
<dbReference type="EMBL" id="JAPEUV010000125">
    <property type="protein sequence ID" value="KAJ4332202.1"/>
    <property type="molecule type" value="Genomic_DNA"/>
</dbReference>
<dbReference type="Pfam" id="PF00679">
    <property type="entry name" value="EFG_C"/>
    <property type="match status" value="1"/>
</dbReference>
<feature type="region of interest" description="Disordered" evidence="10">
    <location>
        <begin position="213"/>
        <end position="243"/>
    </location>
</feature>
<dbReference type="PANTHER" id="PTHR42908">
    <property type="entry name" value="TRANSLATION ELONGATION FACTOR-RELATED"/>
    <property type="match status" value="1"/>
</dbReference>
<evidence type="ECO:0000256" key="7">
    <source>
        <dbReference type="ARBA" id="ARBA00048548"/>
    </source>
</evidence>
<evidence type="ECO:0000256" key="1">
    <source>
        <dbReference type="ARBA" id="ARBA00004496"/>
    </source>
</evidence>
<dbReference type="Gene3D" id="3.90.1430.10">
    <property type="entry name" value="Yeast translation eEF2 (G' domain)"/>
    <property type="match status" value="1"/>
</dbReference>
<dbReference type="InterPro" id="IPR056752">
    <property type="entry name" value="EFL1"/>
</dbReference>
<dbReference type="SUPFAM" id="SSF54211">
    <property type="entry name" value="Ribosomal protein S5 domain 2-like"/>
    <property type="match status" value="1"/>
</dbReference>
<comment type="caution">
    <text evidence="12">The sequence shown here is derived from an EMBL/GenBank/DDBJ whole genome shotgun (WGS) entry which is preliminary data.</text>
</comment>
<dbReference type="InterPro" id="IPR005225">
    <property type="entry name" value="Small_GTP-bd"/>
</dbReference>
<dbReference type="SUPFAM" id="SSF52540">
    <property type="entry name" value="P-loop containing nucleoside triphosphate hydrolases"/>
    <property type="match status" value="1"/>
</dbReference>
<evidence type="ECO:0000256" key="4">
    <source>
        <dbReference type="ARBA" id="ARBA00022741"/>
    </source>
</evidence>
<evidence type="ECO:0000313" key="13">
    <source>
        <dbReference type="Proteomes" id="UP001140562"/>
    </source>
</evidence>
<dbReference type="Proteomes" id="UP001140562">
    <property type="component" value="Unassembled WGS sequence"/>
</dbReference>
<dbReference type="PRINTS" id="PR00315">
    <property type="entry name" value="ELONGATNFCT"/>
</dbReference>
<dbReference type="Pfam" id="PF03144">
    <property type="entry name" value="GTP_EFTU_D2"/>
    <property type="match status" value="1"/>
</dbReference>
<dbReference type="Pfam" id="PF00009">
    <property type="entry name" value="GTP_EFTU"/>
    <property type="match status" value="1"/>
</dbReference>
<comment type="catalytic activity">
    <reaction evidence="7">
        <text>GTP + H2O = GDP + phosphate + H(+)</text>
        <dbReference type="Rhea" id="RHEA:19669"/>
        <dbReference type="ChEBI" id="CHEBI:15377"/>
        <dbReference type="ChEBI" id="CHEBI:15378"/>
        <dbReference type="ChEBI" id="CHEBI:37565"/>
        <dbReference type="ChEBI" id="CHEBI:43474"/>
        <dbReference type="ChEBI" id="CHEBI:58189"/>
    </reaction>
</comment>
<dbReference type="Gene3D" id="3.30.70.240">
    <property type="match status" value="1"/>
</dbReference>
<dbReference type="GO" id="GO:0043022">
    <property type="term" value="F:ribosome binding"/>
    <property type="evidence" value="ECO:0007669"/>
    <property type="project" value="TreeGrafter"/>
</dbReference>
<gene>
    <name evidence="12" type="primary">RIA1</name>
    <name evidence="12" type="ORF">N0V87_008572</name>
</gene>
<evidence type="ECO:0000256" key="10">
    <source>
        <dbReference type="SAM" id="MobiDB-lite"/>
    </source>
</evidence>
<keyword evidence="13" id="KW-1185">Reference proteome</keyword>
<dbReference type="InterPro" id="IPR014721">
    <property type="entry name" value="Ribsml_uS5_D2-typ_fold_subgr"/>
</dbReference>
<dbReference type="Gene3D" id="2.40.30.10">
    <property type="entry name" value="Translation factors"/>
    <property type="match status" value="1"/>
</dbReference>
<evidence type="ECO:0000256" key="5">
    <source>
        <dbReference type="ARBA" id="ARBA00022801"/>
    </source>
</evidence>
<dbReference type="InterPro" id="IPR041095">
    <property type="entry name" value="EFG_II"/>
</dbReference>
<dbReference type="FunFam" id="3.40.50.300:FF:000746">
    <property type="entry name" value="Ribosome assembly protein 1"/>
    <property type="match status" value="1"/>
</dbReference>
<accession>A0A9W9BXV2</accession>
<dbReference type="CDD" id="cd01885">
    <property type="entry name" value="EF2"/>
    <property type="match status" value="1"/>
</dbReference>
<dbReference type="GO" id="GO:0042256">
    <property type="term" value="P:cytosolic ribosome assembly"/>
    <property type="evidence" value="ECO:0007669"/>
    <property type="project" value="TreeGrafter"/>
</dbReference>
<dbReference type="GO" id="GO:0003924">
    <property type="term" value="F:GTPase activity"/>
    <property type="evidence" value="ECO:0007669"/>
    <property type="project" value="InterPro"/>
</dbReference>
<evidence type="ECO:0000256" key="3">
    <source>
        <dbReference type="ARBA" id="ARBA00022517"/>
    </source>
</evidence>
<dbReference type="AlphaFoldDB" id="A0A9W9BXV2"/>
<evidence type="ECO:0000256" key="8">
    <source>
        <dbReference type="ARBA" id="ARBA00068031"/>
    </source>
</evidence>
<feature type="domain" description="Tr-type G" evidence="11">
    <location>
        <begin position="17"/>
        <end position="223"/>
    </location>
</feature>
<proteinExistence type="predicted"/>
<dbReference type="Gene3D" id="3.30.70.870">
    <property type="entry name" value="Elongation Factor G (Translational Gtpase), domain 3"/>
    <property type="match status" value="1"/>
</dbReference>
<keyword evidence="6" id="KW-0342">GTP-binding</keyword>
<keyword evidence="2" id="KW-0963">Cytoplasm</keyword>
<dbReference type="Gene3D" id="3.40.50.300">
    <property type="entry name" value="P-loop containing nucleotide triphosphate hydrolases"/>
    <property type="match status" value="1"/>
</dbReference>
<dbReference type="Pfam" id="PF14492">
    <property type="entry name" value="EFG_III"/>
    <property type="match status" value="1"/>
</dbReference>
<keyword evidence="3" id="KW-0690">Ribosome biogenesis</keyword>
<dbReference type="InterPro" id="IPR004161">
    <property type="entry name" value="EFTu-like_2"/>
</dbReference>
<dbReference type="InterPro" id="IPR027417">
    <property type="entry name" value="P-loop_NTPase"/>
</dbReference>
<dbReference type="CDD" id="cd01681">
    <property type="entry name" value="aeEF2_snRNP_like_IV"/>
    <property type="match status" value="1"/>
</dbReference>
<dbReference type="CDD" id="cd16261">
    <property type="entry name" value="EF2_snRNP_III"/>
    <property type="match status" value="1"/>
</dbReference>
<dbReference type="PROSITE" id="PS51722">
    <property type="entry name" value="G_TR_2"/>
    <property type="match status" value="1"/>
</dbReference>
<keyword evidence="4" id="KW-0547">Nucleotide-binding</keyword>
<keyword evidence="5" id="KW-0378">Hydrolase</keyword>
<dbReference type="FunFam" id="3.30.70.240:FF:000006">
    <property type="entry name" value="Elongation factor like GTPase 1"/>
    <property type="match status" value="1"/>
</dbReference>
<feature type="compositionally biased region" description="Polar residues" evidence="10">
    <location>
        <begin position="217"/>
        <end position="238"/>
    </location>
</feature>
<evidence type="ECO:0000256" key="6">
    <source>
        <dbReference type="ARBA" id="ARBA00023134"/>
    </source>
</evidence>
<reference evidence="12" key="1">
    <citation type="submission" date="2022-10" db="EMBL/GenBank/DDBJ databases">
        <title>Tapping the CABI collections for fungal endophytes: first genome assemblies for Collariella, Neodidymelliopsis, Ascochyta clinopodiicola, Didymella pomorum, Didymosphaeria variabile, Neocosmospora piperis and Neocucurbitaria cava.</title>
        <authorList>
            <person name="Hill R."/>
        </authorList>
    </citation>
    <scope>NUCLEOTIDE SEQUENCE</scope>
    <source>
        <strain evidence="12">IMI 360193</strain>
    </source>
</reference>
<dbReference type="SMART" id="SM00838">
    <property type="entry name" value="EFG_C"/>
    <property type="match status" value="1"/>
</dbReference>
<dbReference type="CDD" id="cd16268">
    <property type="entry name" value="EF2_II"/>
    <property type="match status" value="1"/>
</dbReference>
<dbReference type="Gene3D" id="3.30.230.10">
    <property type="match status" value="1"/>
</dbReference>
<dbReference type="GO" id="GO:1990904">
    <property type="term" value="C:ribonucleoprotein complex"/>
    <property type="evidence" value="ECO:0007669"/>
    <property type="project" value="TreeGrafter"/>
</dbReference>
<dbReference type="InterPro" id="IPR020568">
    <property type="entry name" value="Ribosomal_Su5_D2-typ_SF"/>
</dbReference>
<dbReference type="FunFam" id="3.90.1430.10:FF:000002">
    <property type="entry name" value="Elongation factor like GTPase 1"/>
    <property type="match status" value="1"/>
</dbReference>
<evidence type="ECO:0000256" key="9">
    <source>
        <dbReference type="ARBA" id="ARBA00081809"/>
    </source>
</evidence>
<dbReference type="GO" id="GO:0005525">
    <property type="term" value="F:GTP binding"/>
    <property type="evidence" value="ECO:0007669"/>
    <property type="project" value="UniProtKB-KW"/>
</dbReference>
<protein>
    <recommendedName>
        <fullName evidence="8">Ribosome assembly protein 1</fullName>
    </recommendedName>
    <alternativeName>
        <fullName evidence="9">Elongation factor-like 1</fullName>
    </alternativeName>
</protein>
<dbReference type="InterPro" id="IPR000640">
    <property type="entry name" value="EFG_V-like"/>
</dbReference>
<dbReference type="SUPFAM" id="SSF54980">
    <property type="entry name" value="EF-G C-terminal domain-like"/>
    <property type="match status" value="2"/>
</dbReference>
<evidence type="ECO:0000256" key="2">
    <source>
        <dbReference type="ARBA" id="ARBA00022490"/>
    </source>
</evidence>
<dbReference type="FunFam" id="3.30.70.870:FF:000002">
    <property type="entry name" value="Translation elongation factor 2"/>
    <property type="match status" value="1"/>
</dbReference>
<sequence length="1084" mass="118666">MPTIAPDQLVKLQQQAEGIRNICILAHVDHGKTSLTDALIATNGIISPKLAGKIRYLDSRPDEQLRGITMESSAISLFFSLLRRSAPEAQPEKKEFLINLIDSPGHVDFSYEVSTASRLCDGAIVLVDAVEGVCSQTVTVLRQTWIEKLKPLLVINKMDRLITEWKMSPADAHTHLNKLVEQVNAVMGSFYQGERMEDDLRWREKIEEKLNAAAAEKTNTTSSADSENGDSLDTTNTPAEYEEKDDEDIYFAPERNNVIFASAIDGWAFTVKQFAGLYERKLGIKRSVLEKVLWGDYFLDPKTKRVLSSKHLKGRHLKPMFVQLVLENIWAVYEGATGGNNGKGDPAMVEKITKSLNLNLPPHVLRSRDPRAVLTALFAAWLPLSTALLVSVTEYLPSPTKAQAERMPEIIDTSVGADHVAPEVRKAMVESDKSKDAPVVAYVSKMFSVPESELPQNKRRAGALSAEEARDLGRKKRAELARQQAIANGESSDLGGITEALSSAAIGEDEANTDEAVPVDEKAEHLIGFARIYSGTLSVGDEVYVLGPKFSPENPHAQPEPKKVTVTALYLMMGRGLEALDSVPAGVVFGIGGLEGHMLKSGTLCSQLPGSLNLAGVTMGSEPIVRVALEPENPYDLDKMINGLKLLVQSDPCAEYEQLPSGEHVVLTAGELHLERCLKDLEERFAKCKIQAGEPIVPYRESTVAAAEMNPPKNPELGRGVVVSATASKQVSVRLQVRPLPPSVTEFLSKNSGSIKRLNSERKAEETQHSDEHVAALVDGAEQDGMQEAEQRESGQTLSPADFKKQLKAAFAEAKKEKDIWTDDVIDKITAFGPRNRGPNILIDTAGICSKALADTTESADESDRTSSARSFASTIIHAFQLATAQGPCCAEPVQGLAVILSSITLDDSAHETDHHRLTGEVIKAVRSGIHAGMLDWSPRILLAMYSCEIQASTDVLGRVYAVLTRRRGQILSETMSSTSASTTGNQTFTISALLPVAESFGFSDEIRKRSSGSASPQLRFAGFEMLDEDPFWVPFTEDELEDLGELADRENVAKRYVDRVRRRKGLLVKEIKVEAEKQKTLKR</sequence>
<dbReference type="GO" id="GO:0005829">
    <property type="term" value="C:cytosol"/>
    <property type="evidence" value="ECO:0007669"/>
    <property type="project" value="TreeGrafter"/>
</dbReference>
<evidence type="ECO:0000259" key="11">
    <source>
        <dbReference type="PROSITE" id="PS51722"/>
    </source>
</evidence>
<comment type="subcellular location">
    <subcellularLocation>
        <location evidence="1">Cytoplasm</location>
    </subcellularLocation>
</comment>